<organism evidence="4">
    <name type="scientific">marine metagenome</name>
    <dbReference type="NCBI Taxonomy" id="408172"/>
    <lineage>
        <taxon>unclassified sequences</taxon>
        <taxon>metagenomes</taxon>
        <taxon>ecological metagenomes</taxon>
    </lineage>
</organism>
<gene>
    <name evidence="4" type="ORF">METZ01_LOCUS38329</name>
</gene>
<proteinExistence type="predicted"/>
<dbReference type="CDD" id="cd04301">
    <property type="entry name" value="NAT_SF"/>
    <property type="match status" value="1"/>
</dbReference>
<evidence type="ECO:0000256" key="2">
    <source>
        <dbReference type="ARBA" id="ARBA00022737"/>
    </source>
</evidence>
<dbReference type="InterPro" id="IPR000182">
    <property type="entry name" value="GNAT_dom"/>
</dbReference>
<dbReference type="InterPro" id="IPR016181">
    <property type="entry name" value="Acyl_CoA_acyltransferase"/>
</dbReference>
<evidence type="ECO:0000259" key="3">
    <source>
        <dbReference type="PROSITE" id="PS51186"/>
    </source>
</evidence>
<dbReference type="AlphaFoldDB" id="A0A381R178"/>
<dbReference type="EMBL" id="UINC01001638">
    <property type="protein sequence ID" value="SUZ85475.1"/>
    <property type="molecule type" value="Genomic_DNA"/>
</dbReference>
<feature type="non-terminal residue" evidence="4">
    <location>
        <position position="1"/>
    </location>
</feature>
<dbReference type="PROSITE" id="PS51186">
    <property type="entry name" value="GNAT"/>
    <property type="match status" value="1"/>
</dbReference>
<dbReference type="Gene3D" id="3.40.630.30">
    <property type="match status" value="1"/>
</dbReference>
<evidence type="ECO:0000256" key="1">
    <source>
        <dbReference type="ARBA" id="ARBA00022679"/>
    </source>
</evidence>
<sequence>VSEAASEDAVITVGQDRDGVVLELNATEWTLDGLAMALRSILDQSPNPISIWIDHPSDETDVLLARLGFVIQRDLFRMERSLPIEQRTDIETRSFVIGQDEDEWCQVNNRAFSWHREQGGWTPELLRERQAESWFDSNGFLIHEREDRIAAFCWTKIHGDEAPAVGEVYVIAVDPDFHGLGLGRALTLAGYQHLDGAGITRAMLYVDADNTPAVSLYRDIGLEVKTVRRLYAK</sequence>
<dbReference type="InterPro" id="IPR017813">
    <property type="entry name" value="Mycothiol_AcTrfase"/>
</dbReference>
<keyword evidence="2" id="KW-0677">Repeat</keyword>
<reference evidence="4" key="1">
    <citation type="submission" date="2018-05" db="EMBL/GenBank/DDBJ databases">
        <authorList>
            <person name="Lanie J.A."/>
            <person name="Ng W.-L."/>
            <person name="Kazmierczak K.M."/>
            <person name="Andrzejewski T.M."/>
            <person name="Davidsen T.M."/>
            <person name="Wayne K.J."/>
            <person name="Tettelin H."/>
            <person name="Glass J.I."/>
            <person name="Rusch D."/>
            <person name="Podicherti R."/>
            <person name="Tsui H.-C.T."/>
            <person name="Winkler M.E."/>
        </authorList>
    </citation>
    <scope>NUCLEOTIDE SEQUENCE</scope>
</reference>
<protein>
    <recommendedName>
        <fullName evidence="3">N-acetyltransferase domain-containing protein</fullName>
    </recommendedName>
</protein>
<accession>A0A381R178</accession>
<dbReference type="GO" id="GO:0016747">
    <property type="term" value="F:acyltransferase activity, transferring groups other than amino-acyl groups"/>
    <property type="evidence" value="ECO:0007669"/>
    <property type="project" value="InterPro"/>
</dbReference>
<evidence type="ECO:0000313" key="4">
    <source>
        <dbReference type="EMBL" id="SUZ85475.1"/>
    </source>
</evidence>
<name>A0A381R178_9ZZZZ</name>
<feature type="domain" description="N-acetyltransferase" evidence="3">
    <location>
        <begin position="90"/>
        <end position="233"/>
    </location>
</feature>
<keyword evidence="1" id="KW-0808">Transferase</keyword>
<dbReference type="Pfam" id="PF00583">
    <property type="entry name" value="Acetyltransf_1"/>
    <property type="match status" value="1"/>
</dbReference>
<dbReference type="SUPFAM" id="SSF55729">
    <property type="entry name" value="Acyl-CoA N-acyltransferases (Nat)"/>
    <property type="match status" value="1"/>
</dbReference>
<dbReference type="NCBIfam" id="TIGR03448">
    <property type="entry name" value="mycothiol_MshD"/>
    <property type="match status" value="1"/>
</dbReference>